<dbReference type="VEuPathDB" id="FungiDB:P170DRAFT_477589"/>
<keyword evidence="10" id="KW-0119">Carbohydrate metabolism</keyword>
<dbReference type="EMBL" id="MSFO01000006">
    <property type="protein sequence ID" value="PLB46717.1"/>
    <property type="molecule type" value="Genomic_DNA"/>
</dbReference>
<dbReference type="Proteomes" id="UP000234275">
    <property type="component" value="Unassembled WGS sequence"/>
</dbReference>
<dbReference type="OrthoDB" id="95118at2759"/>
<comment type="similarity">
    <text evidence="1 10">Belongs to the glycosyl hydrolase 12 (cellulase H) family.</text>
</comment>
<evidence type="ECO:0000256" key="7">
    <source>
        <dbReference type="ARBA" id="ARBA00038882"/>
    </source>
</evidence>
<evidence type="ECO:0000256" key="8">
    <source>
        <dbReference type="ARBA" id="ARBA00041304"/>
    </source>
</evidence>
<dbReference type="PANTHER" id="PTHR34002">
    <property type="entry name" value="BLR1656 PROTEIN"/>
    <property type="match status" value="1"/>
</dbReference>
<keyword evidence="2 11" id="KW-0732">Signal</keyword>
<comment type="function">
    <text evidence="6">Catalyzes endohydrolysis of 1,4-beta-D-glucosidic linkages in xyloglucan with retention of the beta-configuration of the glycosyl residues. Specific for xyloglucan and does not hydrolyze other cell wall components.</text>
</comment>
<evidence type="ECO:0000256" key="3">
    <source>
        <dbReference type="ARBA" id="ARBA00022801"/>
    </source>
</evidence>
<dbReference type="STRING" id="1392250.A0A2I2G1G5"/>
<proteinExistence type="inferred from homology"/>
<dbReference type="GO" id="GO:0000272">
    <property type="term" value="P:polysaccharide catabolic process"/>
    <property type="evidence" value="ECO:0007669"/>
    <property type="project" value="UniProtKB-KW"/>
</dbReference>
<evidence type="ECO:0000313" key="13">
    <source>
        <dbReference type="Proteomes" id="UP000234275"/>
    </source>
</evidence>
<dbReference type="InterPro" id="IPR013320">
    <property type="entry name" value="ConA-like_dom_sf"/>
</dbReference>
<reference evidence="12 13" key="1">
    <citation type="submission" date="2016-12" db="EMBL/GenBank/DDBJ databases">
        <title>The genomes of Aspergillus section Nigri reveals drivers in fungal speciation.</title>
        <authorList>
            <consortium name="DOE Joint Genome Institute"/>
            <person name="Vesth T.C."/>
            <person name="Nybo J."/>
            <person name="Theobald S."/>
            <person name="Brandl J."/>
            <person name="Frisvad J.C."/>
            <person name="Nielsen K.F."/>
            <person name="Lyhne E.K."/>
            <person name="Kogle M.E."/>
            <person name="Kuo A."/>
            <person name="Riley R."/>
            <person name="Clum A."/>
            <person name="Nolan M."/>
            <person name="Lipzen A."/>
            <person name="Salamov A."/>
            <person name="Henrissat B."/>
            <person name="Wiebenga A."/>
            <person name="De Vries R.P."/>
            <person name="Grigoriev I.V."/>
            <person name="Mortensen U.H."/>
            <person name="Andersen M.R."/>
            <person name="Baker S.E."/>
        </authorList>
    </citation>
    <scope>NUCLEOTIDE SEQUENCE [LARGE SCALE GENOMIC DNA]</scope>
    <source>
        <strain evidence="12 13">IBT 23096</strain>
    </source>
</reference>
<feature type="chain" id="PRO_5014155991" description="xyloglucan-specific endo-beta-1,4-glucanase" evidence="11">
    <location>
        <begin position="16"/>
        <end position="241"/>
    </location>
</feature>
<dbReference type="Gene3D" id="2.60.120.180">
    <property type="match status" value="1"/>
</dbReference>
<evidence type="ECO:0000313" key="12">
    <source>
        <dbReference type="EMBL" id="PLB46717.1"/>
    </source>
</evidence>
<dbReference type="InterPro" id="IPR002594">
    <property type="entry name" value="GH12"/>
</dbReference>
<dbReference type="RefSeq" id="XP_024702019.1">
    <property type="nucleotide sequence ID" value="XM_024853487.1"/>
</dbReference>
<dbReference type="GeneID" id="36561185"/>
<name>A0A2I2G1G5_9EURO</name>
<dbReference type="AlphaFoldDB" id="A0A2I2G1G5"/>
<sequence>MKFLAALALGSLASASSLTRRDDMCGQWDTTESGDFTLYNNLWGSGNADSGSQCTGLDSGSGNEIGWHTSWSWTGGQGQVKSFANAAYSFTAKQLSSLTSIPTTFNWKYTSGSDIVADVAYDLFTSSSADGDEEYEIMIWLATLGGAGPISSTGSPIGNPTVAGTTWDLYLGPNGQMQVYSFVAPSSVENFEADLVDFLKYLQESQNLPSSQYLTHVQAGTEPFSGSDAKMSVSSFKVTVN</sequence>
<dbReference type="PANTHER" id="PTHR34002:SF9">
    <property type="entry name" value="XYLOGLUCAN-SPECIFIC ENDO-BETA-1,4-GLUCANASE A"/>
    <property type="match status" value="1"/>
</dbReference>
<dbReference type="SUPFAM" id="SSF49899">
    <property type="entry name" value="Concanavalin A-like lectins/glucanases"/>
    <property type="match status" value="1"/>
</dbReference>
<dbReference type="InterPro" id="IPR013319">
    <property type="entry name" value="GH11/12"/>
</dbReference>
<evidence type="ECO:0000256" key="5">
    <source>
        <dbReference type="ARBA" id="ARBA00037012"/>
    </source>
</evidence>
<keyword evidence="13" id="KW-1185">Reference proteome</keyword>
<accession>A0A2I2G1G5</accession>
<gene>
    <name evidence="12" type="ORF">P170DRAFT_477589</name>
</gene>
<feature type="signal peptide" evidence="11">
    <location>
        <begin position="1"/>
        <end position="15"/>
    </location>
</feature>
<dbReference type="GO" id="GO:0033946">
    <property type="term" value="F:xyloglucan-specific endo-beta-1,4-glucanase activity"/>
    <property type="evidence" value="ECO:0007669"/>
    <property type="project" value="UniProtKB-EC"/>
</dbReference>
<evidence type="ECO:0000256" key="4">
    <source>
        <dbReference type="ARBA" id="ARBA00023295"/>
    </source>
</evidence>
<keyword evidence="4 10" id="KW-0326">Glycosidase</keyword>
<evidence type="ECO:0000256" key="2">
    <source>
        <dbReference type="ARBA" id="ARBA00022729"/>
    </source>
</evidence>
<keyword evidence="3 10" id="KW-0378">Hydrolase</keyword>
<organism evidence="12 13">
    <name type="scientific">Aspergillus steynii IBT 23096</name>
    <dbReference type="NCBI Taxonomy" id="1392250"/>
    <lineage>
        <taxon>Eukaryota</taxon>
        <taxon>Fungi</taxon>
        <taxon>Dikarya</taxon>
        <taxon>Ascomycota</taxon>
        <taxon>Pezizomycotina</taxon>
        <taxon>Eurotiomycetes</taxon>
        <taxon>Eurotiomycetidae</taxon>
        <taxon>Eurotiales</taxon>
        <taxon>Aspergillaceae</taxon>
        <taxon>Aspergillus</taxon>
        <taxon>Aspergillus subgen. Circumdati</taxon>
    </lineage>
</organism>
<evidence type="ECO:0000256" key="6">
    <source>
        <dbReference type="ARBA" id="ARBA00037774"/>
    </source>
</evidence>
<dbReference type="EC" id="3.2.1.151" evidence="7"/>
<dbReference type="GO" id="GO:0008810">
    <property type="term" value="F:cellulase activity"/>
    <property type="evidence" value="ECO:0007669"/>
    <property type="project" value="InterPro"/>
</dbReference>
<protein>
    <recommendedName>
        <fullName evidence="7">xyloglucan-specific endo-beta-1,4-glucanase</fullName>
        <ecNumber evidence="7">3.2.1.151</ecNumber>
    </recommendedName>
    <alternativeName>
        <fullName evidence="8">Xyloglucanase A</fullName>
    </alternativeName>
    <alternativeName>
        <fullName evidence="9">Xyloglucanendohydrolase A</fullName>
    </alternativeName>
</protein>
<evidence type="ECO:0000256" key="11">
    <source>
        <dbReference type="SAM" id="SignalP"/>
    </source>
</evidence>
<evidence type="ECO:0000256" key="10">
    <source>
        <dbReference type="RuleBase" id="RU361163"/>
    </source>
</evidence>
<evidence type="ECO:0000256" key="1">
    <source>
        <dbReference type="ARBA" id="ARBA00005519"/>
    </source>
</evidence>
<comment type="caution">
    <text evidence="12">The sequence shown here is derived from an EMBL/GenBank/DDBJ whole genome shotgun (WGS) entry which is preliminary data.</text>
</comment>
<dbReference type="Pfam" id="PF01670">
    <property type="entry name" value="Glyco_hydro_12"/>
    <property type="match status" value="1"/>
</dbReference>
<evidence type="ECO:0000256" key="9">
    <source>
        <dbReference type="ARBA" id="ARBA00043018"/>
    </source>
</evidence>
<comment type="catalytic activity">
    <reaction evidence="5">
        <text>xyloglucan + H2O = xyloglucan oligosaccharides.</text>
        <dbReference type="EC" id="3.2.1.151"/>
    </reaction>
</comment>
<keyword evidence="10" id="KW-0624">Polysaccharide degradation</keyword>